<feature type="region of interest" description="Disordered" evidence="1">
    <location>
        <begin position="45"/>
        <end position="78"/>
    </location>
</feature>
<organism evidence="2 3">
    <name type="scientific">Zonotrichia albicollis</name>
    <name type="common">White-throated sparrow</name>
    <name type="synonym">Fringilla albicollis</name>
    <dbReference type="NCBI Taxonomy" id="44394"/>
    <lineage>
        <taxon>Eukaryota</taxon>
        <taxon>Metazoa</taxon>
        <taxon>Chordata</taxon>
        <taxon>Craniata</taxon>
        <taxon>Vertebrata</taxon>
        <taxon>Euteleostomi</taxon>
        <taxon>Archelosauria</taxon>
        <taxon>Archosauria</taxon>
        <taxon>Dinosauria</taxon>
        <taxon>Saurischia</taxon>
        <taxon>Theropoda</taxon>
        <taxon>Coelurosauria</taxon>
        <taxon>Aves</taxon>
        <taxon>Neognathae</taxon>
        <taxon>Neoaves</taxon>
        <taxon>Telluraves</taxon>
        <taxon>Australaves</taxon>
        <taxon>Passeriformes</taxon>
        <taxon>Passerellidae</taxon>
        <taxon>Zonotrichia</taxon>
    </lineage>
</organism>
<reference evidence="2" key="2">
    <citation type="submission" date="2025-09" db="UniProtKB">
        <authorList>
            <consortium name="Ensembl"/>
        </authorList>
    </citation>
    <scope>IDENTIFICATION</scope>
</reference>
<protein>
    <submittedName>
        <fullName evidence="2">Uncharacterized protein</fullName>
    </submittedName>
</protein>
<evidence type="ECO:0000313" key="3">
    <source>
        <dbReference type="Proteomes" id="UP000694413"/>
    </source>
</evidence>
<proteinExistence type="predicted"/>
<evidence type="ECO:0000256" key="1">
    <source>
        <dbReference type="SAM" id="MobiDB-lite"/>
    </source>
</evidence>
<dbReference type="AlphaFoldDB" id="A0A8D2N9K9"/>
<sequence>MPRHRQDPRGRGPALSAAVGALCRALPPHARPAPDTLRRARFDRPQAVSAGRSARRPCGAQGSGDQRGPAGHPSAAGFATLCPGNWDVPRALASL</sequence>
<accession>A0A8D2N9K9</accession>
<dbReference type="Proteomes" id="UP000694413">
    <property type="component" value="Unassembled WGS sequence"/>
</dbReference>
<evidence type="ECO:0000313" key="2">
    <source>
        <dbReference type="Ensembl" id="ENSZALP00000019645.1"/>
    </source>
</evidence>
<keyword evidence="3" id="KW-1185">Reference proteome</keyword>
<dbReference type="Ensembl" id="ENSZALT00000025794.1">
    <property type="protein sequence ID" value="ENSZALP00000019645.1"/>
    <property type="gene ID" value="ENSZALG00000015534.1"/>
</dbReference>
<name>A0A8D2N9K9_ZONAL</name>
<reference evidence="2" key="1">
    <citation type="submission" date="2025-08" db="UniProtKB">
        <authorList>
            <consortium name="Ensembl"/>
        </authorList>
    </citation>
    <scope>IDENTIFICATION</scope>
</reference>